<sequence length="285" mass="31777">MQFEAAWRFDSPGEIPRAVVNEFNSLVGIIASQGPSRKRILEHFKSYFSNSYGATAYSSSDVGWAESDLYNSMVSAGQNAPLFIDAFYEACEALRSSPEIALPDAARLNRILAEHNAGYEIHPPRIVATGIHKPIPVPERYESLDEKAQQIISESFRQSEQLLAEGRPRQAVGEILWLMESVMTAFRGLNAGEATVEERYFNKIANELRRHQKGTMLEQVLTWLGALHGYLSSPTGGGVRHGLDLKSGITIGPADGRLYCNLIRSYVTFLMSEHERLSRQSGDQR</sequence>
<evidence type="ECO:0000313" key="2">
    <source>
        <dbReference type="Proteomes" id="UP000240259"/>
    </source>
</evidence>
<evidence type="ECO:0000313" key="1">
    <source>
        <dbReference type="EMBL" id="PTE06634.1"/>
    </source>
</evidence>
<accession>A0A2T4ILV9</accession>
<dbReference type="Proteomes" id="UP000240259">
    <property type="component" value="Unassembled WGS sequence"/>
</dbReference>
<dbReference type="OrthoDB" id="582108at2"/>
<protein>
    <recommendedName>
        <fullName evidence="3">Abortive infection protein-like C-terminal domain-containing protein</fullName>
    </recommendedName>
</protein>
<gene>
    <name evidence="1" type="ORF">C9427_30785</name>
</gene>
<dbReference type="RefSeq" id="WP_107652803.1">
    <property type="nucleotide sequence ID" value="NZ_PZJX01000061.1"/>
</dbReference>
<dbReference type="EMBL" id="PZJX01000061">
    <property type="protein sequence ID" value="PTE06634.1"/>
    <property type="molecule type" value="Genomic_DNA"/>
</dbReference>
<dbReference type="AlphaFoldDB" id="A0A2T4ILV9"/>
<organism evidence="1 2">
    <name type="scientific">Mesorhizobium helmanticense</name>
    <dbReference type="NCBI Taxonomy" id="1776423"/>
    <lineage>
        <taxon>Bacteria</taxon>
        <taxon>Pseudomonadati</taxon>
        <taxon>Pseudomonadota</taxon>
        <taxon>Alphaproteobacteria</taxon>
        <taxon>Hyphomicrobiales</taxon>
        <taxon>Phyllobacteriaceae</taxon>
        <taxon>Mesorhizobium</taxon>
    </lineage>
</organism>
<evidence type="ECO:0008006" key="3">
    <source>
        <dbReference type="Google" id="ProtNLM"/>
    </source>
</evidence>
<keyword evidence="2" id="KW-1185">Reference proteome</keyword>
<name>A0A2T4ILV9_9HYPH</name>
<reference evidence="1 2" key="1">
    <citation type="submission" date="2018-03" db="EMBL/GenBank/DDBJ databases">
        <title>Genome sequence of the symbiotic type strain Mesorhizobium helmanticense CSLC115NT isolated from Lotus corniculatus nodules.</title>
        <authorList>
            <person name="Sannazzaro A.I."/>
            <person name="Torres Tejerizo G.A."/>
            <person name="Dip D."/>
            <person name="Caballero M."/>
            <person name="Pistorio M."/>
            <person name="Estrella M.J."/>
        </authorList>
    </citation>
    <scope>NUCLEOTIDE SEQUENCE [LARGE SCALE GENOMIC DNA]</scope>
    <source>
        <strain evidence="1 2">CSLC115N</strain>
    </source>
</reference>
<comment type="caution">
    <text evidence="1">The sequence shown here is derived from an EMBL/GenBank/DDBJ whole genome shotgun (WGS) entry which is preliminary data.</text>
</comment>
<proteinExistence type="predicted"/>